<name>A0A432WBN8_9GAMM</name>
<dbReference type="InterPro" id="IPR057240">
    <property type="entry name" value="ParB_dimer_C"/>
</dbReference>
<keyword evidence="4" id="KW-0238">DNA-binding</keyword>
<dbReference type="FunFam" id="1.10.10.2830:FF:000001">
    <property type="entry name" value="Chromosome partitioning protein ParB"/>
    <property type="match status" value="1"/>
</dbReference>
<dbReference type="InterPro" id="IPR004437">
    <property type="entry name" value="ParB/RepB/Spo0J"/>
</dbReference>
<comment type="caution">
    <text evidence="7">The sequence shown here is derived from an EMBL/GenBank/DDBJ whole genome shotgun (WGS) entry which is preliminary data.</text>
</comment>
<organism evidence="7 8">
    <name type="scientific">Aliidiomarina sanyensis</name>
    <dbReference type="NCBI Taxonomy" id="1249555"/>
    <lineage>
        <taxon>Bacteria</taxon>
        <taxon>Pseudomonadati</taxon>
        <taxon>Pseudomonadota</taxon>
        <taxon>Gammaproteobacteria</taxon>
        <taxon>Alteromonadales</taxon>
        <taxon>Idiomarinaceae</taxon>
        <taxon>Aliidiomarina</taxon>
    </lineage>
</organism>
<evidence type="ECO:0000256" key="3">
    <source>
        <dbReference type="ARBA" id="ARBA00022829"/>
    </source>
</evidence>
<dbReference type="OrthoDB" id="9802051at2"/>
<dbReference type="Proteomes" id="UP000288405">
    <property type="component" value="Unassembled WGS sequence"/>
</dbReference>
<dbReference type="Pfam" id="PF02195">
    <property type="entry name" value="ParB_N"/>
    <property type="match status" value="1"/>
</dbReference>
<sequence>MSAKKRGLGRGLDALLTTSANAAARHDAQRMDLNELGEKGELRKLPVEFLRPGKYQPRKDMSPEALEDLANSVKAQGIIQPIVVRPLDGKDNYEIIAGERRWRAAQLAQLDTVPCLVKDVPDEAAVAIALIENIQREDLNALEEANALQRLIDEFDMTHQSVAEAVGKSRTTVTNLLRLIQLNADVKILLERGDIEHGHAKVLLGVEGELQSELARIIVAKGMTVREAEQLIARALNPVKKEEKKPDPDVQQLEQKLSERLGAKVAISHNRKGRGKLVINYASLDELDGILAHIK</sequence>
<accession>A0A432WBN8</accession>
<evidence type="ECO:0000313" key="7">
    <source>
        <dbReference type="EMBL" id="RUO28738.1"/>
    </source>
</evidence>
<dbReference type="InterPro" id="IPR036086">
    <property type="entry name" value="ParB/Sulfiredoxin_sf"/>
</dbReference>
<feature type="domain" description="ParB-like N-terminal" evidence="6">
    <location>
        <begin position="43"/>
        <end position="134"/>
    </location>
</feature>
<comment type="similarity">
    <text evidence="1">Belongs to the ParB family.</text>
</comment>
<dbReference type="SMART" id="SM00470">
    <property type="entry name" value="ParB"/>
    <property type="match status" value="1"/>
</dbReference>
<evidence type="ECO:0000256" key="2">
    <source>
        <dbReference type="ARBA" id="ARBA00022372"/>
    </source>
</evidence>
<proteinExistence type="inferred from homology"/>
<dbReference type="GO" id="GO:0007059">
    <property type="term" value="P:chromosome segregation"/>
    <property type="evidence" value="ECO:0007669"/>
    <property type="project" value="UniProtKB-KW"/>
</dbReference>
<dbReference type="InterPro" id="IPR003115">
    <property type="entry name" value="ParB_N"/>
</dbReference>
<evidence type="ECO:0000256" key="1">
    <source>
        <dbReference type="ARBA" id="ARBA00006295"/>
    </source>
</evidence>
<keyword evidence="8" id="KW-1185">Reference proteome</keyword>
<gene>
    <name evidence="7" type="ORF">CWE11_10575</name>
</gene>
<keyword evidence="3" id="KW-0159">Chromosome partition</keyword>
<evidence type="ECO:0000313" key="8">
    <source>
        <dbReference type="Proteomes" id="UP000288405"/>
    </source>
</evidence>
<dbReference type="NCBIfam" id="TIGR00180">
    <property type="entry name" value="parB_part"/>
    <property type="match status" value="1"/>
</dbReference>
<dbReference type="PANTHER" id="PTHR33375">
    <property type="entry name" value="CHROMOSOME-PARTITIONING PROTEIN PARB-RELATED"/>
    <property type="match status" value="1"/>
</dbReference>
<dbReference type="GO" id="GO:0005694">
    <property type="term" value="C:chromosome"/>
    <property type="evidence" value="ECO:0007669"/>
    <property type="project" value="TreeGrafter"/>
</dbReference>
<protein>
    <recommendedName>
        <fullName evidence="2">Probable chromosome-partitioning protein ParB</fullName>
    </recommendedName>
</protein>
<dbReference type="Gene3D" id="3.90.1530.30">
    <property type="match status" value="1"/>
</dbReference>
<dbReference type="GO" id="GO:0003677">
    <property type="term" value="F:DNA binding"/>
    <property type="evidence" value="ECO:0007669"/>
    <property type="project" value="UniProtKB-KW"/>
</dbReference>
<dbReference type="RefSeq" id="WP_126777592.1">
    <property type="nucleotide sequence ID" value="NZ_PIPM01000015.1"/>
</dbReference>
<reference evidence="7 8" key="1">
    <citation type="journal article" date="2011" name="Front. Microbiol.">
        <title>Genomic signatures of strain selection and enhancement in Bacillus atrophaeus var. globigii, a historical biowarfare simulant.</title>
        <authorList>
            <person name="Gibbons H.S."/>
            <person name="Broomall S.M."/>
            <person name="McNew L.A."/>
            <person name="Daligault H."/>
            <person name="Chapman C."/>
            <person name="Bruce D."/>
            <person name="Karavis M."/>
            <person name="Krepps M."/>
            <person name="McGregor P.A."/>
            <person name="Hong C."/>
            <person name="Park K.H."/>
            <person name="Akmal A."/>
            <person name="Feldman A."/>
            <person name="Lin J.S."/>
            <person name="Chang W.E."/>
            <person name="Higgs B.W."/>
            <person name="Demirev P."/>
            <person name="Lindquist J."/>
            <person name="Liem A."/>
            <person name="Fochler E."/>
            <person name="Read T.D."/>
            <person name="Tapia R."/>
            <person name="Johnson S."/>
            <person name="Bishop-Lilly K.A."/>
            <person name="Detter C."/>
            <person name="Han C."/>
            <person name="Sozhamannan S."/>
            <person name="Rosenzweig C.N."/>
            <person name="Skowronski E.W."/>
        </authorList>
    </citation>
    <scope>NUCLEOTIDE SEQUENCE [LARGE SCALE GENOMIC DNA]</scope>
    <source>
        <strain evidence="7 8">GYP-17</strain>
    </source>
</reference>
<dbReference type="EMBL" id="PIPM01000015">
    <property type="protein sequence ID" value="RUO28738.1"/>
    <property type="molecule type" value="Genomic_DNA"/>
</dbReference>
<evidence type="ECO:0000259" key="6">
    <source>
        <dbReference type="SMART" id="SM00470"/>
    </source>
</evidence>
<dbReference type="Gene3D" id="1.10.10.2830">
    <property type="match status" value="1"/>
</dbReference>
<evidence type="ECO:0000256" key="5">
    <source>
        <dbReference type="ARBA" id="ARBA00025472"/>
    </source>
</evidence>
<dbReference type="Pfam" id="PF17762">
    <property type="entry name" value="HTH_ParB"/>
    <property type="match status" value="1"/>
</dbReference>
<evidence type="ECO:0000256" key="4">
    <source>
        <dbReference type="ARBA" id="ARBA00023125"/>
    </source>
</evidence>
<dbReference type="PANTHER" id="PTHR33375:SF1">
    <property type="entry name" value="CHROMOSOME-PARTITIONING PROTEIN PARB-RELATED"/>
    <property type="match status" value="1"/>
</dbReference>
<comment type="function">
    <text evidence="5">Involved in chromosome partition. Localize to both poles of the predivisional cell following completion of DNA replication. Binds to the DNA origin of replication.</text>
</comment>
<dbReference type="Pfam" id="PF23552">
    <property type="entry name" value="ParB_C"/>
    <property type="match status" value="1"/>
</dbReference>
<dbReference type="FunFam" id="3.90.1530.30:FF:000001">
    <property type="entry name" value="Chromosome partitioning protein ParB"/>
    <property type="match status" value="1"/>
</dbReference>
<dbReference type="InterPro" id="IPR041468">
    <property type="entry name" value="HTH_ParB/Spo0J"/>
</dbReference>
<dbReference type="InterPro" id="IPR050336">
    <property type="entry name" value="Chromosome_partition/occlusion"/>
</dbReference>
<dbReference type="CDD" id="cd16393">
    <property type="entry name" value="SPO0J_N"/>
    <property type="match status" value="1"/>
</dbReference>
<dbReference type="SUPFAM" id="SSF110849">
    <property type="entry name" value="ParB/Sulfiredoxin"/>
    <property type="match status" value="1"/>
</dbReference>
<dbReference type="AlphaFoldDB" id="A0A432WBN8"/>
<dbReference type="GO" id="GO:0045881">
    <property type="term" value="P:positive regulation of sporulation resulting in formation of a cellular spore"/>
    <property type="evidence" value="ECO:0007669"/>
    <property type="project" value="TreeGrafter"/>
</dbReference>